<dbReference type="Pfam" id="PF00648">
    <property type="entry name" value="Peptidase_C2"/>
    <property type="match status" value="1"/>
</dbReference>
<evidence type="ECO:0000256" key="5">
    <source>
        <dbReference type="PROSITE-ProRule" id="PRU00239"/>
    </source>
</evidence>
<evidence type="ECO:0000259" key="6">
    <source>
        <dbReference type="PROSITE" id="PS50203"/>
    </source>
</evidence>
<keyword evidence="3" id="KW-0378">Hydrolase</keyword>
<dbReference type="InterPro" id="IPR036727">
    <property type="entry name" value="Olfactory_marker_sf"/>
</dbReference>
<evidence type="ECO:0000256" key="4">
    <source>
        <dbReference type="ARBA" id="ARBA00022807"/>
    </source>
</evidence>
<keyword evidence="4" id="KW-0788">Thiol protease</keyword>
<evidence type="ECO:0000256" key="2">
    <source>
        <dbReference type="ARBA" id="ARBA00022670"/>
    </source>
</evidence>
<protein>
    <submittedName>
        <fullName evidence="7">Olfactory marker protein-like protein</fullName>
    </submittedName>
</protein>
<keyword evidence="8" id="KW-1185">Reference proteome</keyword>
<accession>A0ABQ9DBE9</accession>
<dbReference type="PRINTS" id="PR00704">
    <property type="entry name" value="CALPAIN"/>
</dbReference>
<dbReference type="EMBL" id="WHWB01033685">
    <property type="protein sequence ID" value="KAJ7418206.1"/>
    <property type="molecule type" value="Genomic_DNA"/>
</dbReference>
<comment type="caution">
    <text evidence="5">Lacks conserved residue(s) required for the propagation of feature annotation.</text>
</comment>
<dbReference type="Gene3D" id="2.60.120.390">
    <property type="entry name" value="Olfactory marker"/>
    <property type="match status" value="1"/>
</dbReference>
<evidence type="ECO:0000313" key="7">
    <source>
        <dbReference type="EMBL" id="KAJ7418206.1"/>
    </source>
</evidence>
<evidence type="ECO:0000313" key="8">
    <source>
        <dbReference type="Proteomes" id="UP001145742"/>
    </source>
</evidence>
<dbReference type="InterPro" id="IPR022684">
    <property type="entry name" value="Calpain_cysteine_protease"/>
</dbReference>
<dbReference type="SMART" id="SM00230">
    <property type="entry name" value="CysPc"/>
    <property type="match status" value="1"/>
</dbReference>
<comment type="similarity">
    <text evidence="1">Belongs to the peptidase C2 family.</text>
</comment>
<dbReference type="PROSITE" id="PS50203">
    <property type="entry name" value="CALPAIN_CAT"/>
    <property type="match status" value="1"/>
</dbReference>
<dbReference type="Pfam" id="PF06554">
    <property type="entry name" value="Olfactory_mark"/>
    <property type="match status" value="1"/>
</dbReference>
<evidence type="ECO:0000256" key="3">
    <source>
        <dbReference type="ARBA" id="ARBA00022801"/>
    </source>
</evidence>
<dbReference type="PANTHER" id="PTHR15357:SF0">
    <property type="entry name" value="OLFACTORY MARKER PROTEIN"/>
    <property type="match status" value="1"/>
</dbReference>
<proteinExistence type="inferred from homology"/>
<evidence type="ECO:0000256" key="1">
    <source>
        <dbReference type="ARBA" id="ARBA00007623"/>
    </source>
</evidence>
<dbReference type="Proteomes" id="UP001145742">
    <property type="component" value="Unassembled WGS sequence"/>
</dbReference>
<dbReference type="PROSITE" id="PS00139">
    <property type="entry name" value="THIOL_PROTEASE_CYS"/>
    <property type="match status" value="1"/>
</dbReference>
<dbReference type="SUPFAM" id="SSF54001">
    <property type="entry name" value="Cysteine proteinases"/>
    <property type="match status" value="1"/>
</dbReference>
<dbReference type="InterPro" id="IPR001300">
    <property type="entry name" value="Peptidase_C2_calpain_cat"/>
</dbReference>
<dbReference type="InterPro" id="IPR000169">
    <property type="entry name" value="Pept_cys_AS"/>
</dbReference>
<dbReference type="SUPFAM" id="SSF63697">
    <property type="entry name" value="Olfactory marker protein"/>
    <property type="match status" value="1"/>
</dbReference>
<dbReference type="InterPro" id="IPR009103">
    <property type="entry name" value="Olfactory_marker"/>
</dbReference>
<organism evidence="7 8">
    <name type="scientific">Willisornis vidua</name>
    <name type="common">Xingu scale-backed antbird</name>
    <dbReference type="NCBI Taxonomy" id="1566151"/>
    <lineage>
        <taxon>Eukaryota</taxon>
        <taxon>Metazoa</taxon>
        <taxon>Chordata</taxon>
        <taxon>Craniata</taxon>
        <taxon>Vertebrata</taxon>
        <taxon>Euteleostomi</taxon>
        <taxon>Archelosauria</taxon>
        <taxon>Archosauria</taxon>
        <taxon>Dinosauria</taxon>
        <taxon>Saurischia</taxon>
        <taxon>Theropoda</taxon>
        <taxon>Coelurosauria</taxon>
        <taxon>Aves</taxon>
        <taxon>Neognathae</taxon>
        <taxon>Neoaves</taxon>
        <taxon>Telluraves</taxon>
        <taxon>Australaves</taxon>
        <taxon>Passeriformes</taxon>
        <taxon>Thamnophilidae</taxon>
        <taxon>Willisornis</taxon>
    </lineage>
</organism>
<name>A0ABQ9DBE9_9PASS</name>
<keyword evidence="2" id="KW-0645">Protease</keyword>
<dbReference type="PANTHER" id="PTHR15357">
    <property type="entry name" value="OLFACTORY MARKER PROTEIN"/>
    <property type="match status" value="1"/>
</dbReference>
<comment type="caution">
    <text evidence="7">The sequence shown here is derived from an EMBL/GenBank/DDBJ whole genome shotgun (WGS) entry which is preliminary data.</text>
</comment>
<gene>
    <name evidence="7" type="ORF">WISP_60336</name>
</gene>
<reference evidence="7" key="1">
    <citation type="submission" date="2019-10" db="EMBL/GenBank/DDBJ databases">
        <authorList>
            <person name="Soares A.E.R."/>
            <person name="Aleixo A."/>
            <person name="Schneider P."/>
            <person name="Miyaki C.Y."/>
            <person name="Schneider M.P."/>
            <person name="Mello C."/>
            <person name="Vasconcelos A.T.R."/>
        </authorList>
    </citation>
    <scope>NUCLEOTIDE SEQUENCE</scope>
    <source>
        <tissue evidence="7">Muscle</tissue>
    </source>
</reference>
<dbReference type="InterPro" id="IPR038765">
    <property type="entry name" value="Papain-like_cys_pep_sf"/>
</dbReference>
<feature type="domain" description="Calpain catalytic" evidence="6">
    <location>
        <begin position="26"/>
        <end position="100"/>
    </location>
</feature>
<sequence>MFSSVKPYENQRYASLKKECQRRKQLFEDPLFPANDDSLFYKSRIQGIQWKRPKEICNDPRLFVDGISSHDLHQGQVGNCWFVAACSSLASRESLWQKLLLSSATLKADLVPQQGREGTSHSTQELDPHCSLFMTRPRHSRVAKVMASEARMLELPFVCDEQLTQCMRLRFQSLQQKNMRPQDGEKLLRPNECIYRVDFIRQHKLHFLRWDIQLERPGKVTVTGTSQHWTPDLTHLMNRQLLEPVGIFWKNPGAKKVECNEADAQEFGERIAELAQIRKVMYFLLAFTNGLEPAQLKGSIVFKA</sequence>